<dbReference type="Proteomes" id="UP000031449">
    <property type="component" value="Chromosome"/>
</dbReference>
<dbReference type="KEGG" id="jeo:JMA_27960"/>
<organism evidence="1 2">
    <name type="scientific">Jeotgalibacillus malaysiensis</name>
    <dbReference type="NCBI Taxonomy" id="1508404"/>
    <lineage>
        <taxon>Bacteria</taxon>
        <taxon>Bacillati</taxon>
        <taxon>Bacillota</taxon>
        <taxon>Bacilli</taxon>
        <taxon>Bacillales</taxon>
        <taxon>Caryophanaceae</taxon>
        <taxon>Jeotgalibacillus</taxon>
    </lineage>
</organism>
<evidence type="ECO:0000313" key="2">
    <source>
        <dbReference type="Proteomes" id="UP000031449"/>
    </source>
</evidence>
<dbReference type="Pfam" id="PF02810">
    <property type="entry name" value="SEC-C"/>
    <property type="match status" value="1"/>
</dbReference>
<dbReference type="EMBL" id="CP009416">
    <property type="protein sequence ID" value="AJD92113.1"/>
    <property type="molecule type" value="Genomic_DNA"/>
</dbReference>
<reference evidence="1 2" key="1">
    <citation type="submission" date="2014-08" db="EMBL/GenBank/DDBJ databases">
        <title>Complete genome of a marine bacteria Jeotgalibacillus malaysiensis.</title>
        <authorList>
            <person name="Yaakop A.S."/>
            <person name="Chan K.-G."/>
            <person name="Goh K.M."/>
        </authorList>
    </citation>
    <scope>NUCLEOTIDE SEQUENCE [LARGE SCALE GENOMIC DNA]</scope>
    <source>
        <strain evidence="1 2">D5</strain>
    </source>
</reference>
<dbReference type="Gene3D" id="3.10.450.50">
    <property type="match status" value="1"/>
</dbReference>
<evidence type="ECO:0000313" key="1">
    <source>
        <dbReference type="EMBL" id="AJD92113.1"/>
    </source>
</evidence>
<keyword evidence="2" id="KW-1185">Reference proteome</keyword>
<dbReference type="OrthoDB" id="6399948at2"/>
<dbReference type="HOGENOM" id="CLU_050030_0_0_9"/>
<gene>
    <name evidence="1" type="ORF">JMA_27960</name>
</gene>
<dbReference type="InterPro" id="IPR004027">
    <property type="entry name" value="SEC_C_motif"/>
</dbReference>
<dbReference type="STRING" id="1508404.JMA_27960"/>
<accession>A0A0B5AU59</accession>
<evidence type="ECO:0008006" key="3">
    <source>
        <dbReference type="Google" id="ProtNLM"/>
    </source>
</evidence>
<dbReference type="SUPFAM" id="SSF103642">
    <property type="entry name" value="Sec-C motif"/>
    <property type="match status" value="1"/>
</dbReference>
<name>A0A0B5AU59_9BACL</name>
<protein>
    <recommendedName>
        <fullName evidence="3">HTH psq-type domain-containing protein</fullName>
    </recommendedName>
</protein>
<proteinExistence type="predicted"/>
<dbReference type="AlphaFoldDB" id="A0A0B5AU59"/>
<sequence>MQEIGRNEPCPCGSGKKYKKCCANKVINIETILVKEQMDLQLGFLNEAMAPKQSSFKKDYEYVLQEVQEVFNEPQFLTVFLTYIFGLHGKPSSWEQFLDERTPSVERPRLKELLENWQQPEPVVAEVTDMEELTRKVTMKDLVSGESYEVTIPEFHSWAPIDYLFTLLLPFEDKWVPYGFMFPSVYTKSEAAALESRVKKLADDRSEWISTEGVVEVIRALVGREQAEENSEWIDQMTESLSSDQQKEALHELKAFWDQRDEDLSLFACHIASAYFAEHGAKVRKPATYLATFSYLMAQHATETPMTQKEAGEAFDVTASSVSSAARKVEEWFVGELEELKKQS</sequence>
<dbReference type="BioCyc" id="JESP1508404:G14D9-12077-MONOMER"/>